<dbReference type="RefSeq" id="WP_328276929.1">
    <property type="nucleotide sequence ID" value="NZ_JARTLD010000023.1"/>
</dbReference>
<comment type="caution">
    <text evidence="1">The sequence shown here is derived from an EMBL/GenBank/DDBJ whole genome shotgun (WGS) entry which is preliminary data.</text>
</comment>
<protein>
    <submittedName>
        <fullName evidence="1">Uncharacterized protein</fullName>
    </submittedName>
</protein>
<evidence type="ECO:0000313" key="1">
    <source>
        <dbReference type="EMBL" id="MED5017323.1"/>
    </source>
</evidence>
<dbReference type="Proteomes" id="UP001343257">
    <property type="component" value="Unassembled WGS sequence"/>
</dbReference>
<dbReference type="EMBL" id="JARTLD010000023">
    <property type="protein sequence ID" value="MED5017323.1"/>
    <property type="molecule type" value="Genomic_DNA"/>
</dbReference>
<name>A0ABU6PR15_9BACL</name>
<gene>
    <name evidence="1" type="ORF">P9847_08370</name>
</gene>
<organism evidence="1 2">
    <name type="scientific">Paenibacillus chibensis</name>
    <dbReference type="NCBI Taxonomy" id="59846"/>
    <lineage>
        <taxon>Bacteria</taxon>
        <taxon>Bacillati</taxon>
        <taxon>Bacillota</taxon>
        <taxon>Bacilli</taxon>
        <taxon>Bacillales</taxon>
        <taxon>Paenibacillaceae</taxon>
        <taxon>Paenibacillus</taxon>
    </lineage>
</organism>
<accession>A0ABU6PR15</accession>
<proteinExistence type="predicted"/>
<keyword evidence="2" id="KW-1185">Reference proteome</keyword>
<sequence length="44" mass="4970">MTSIIIILLLVLNLGVLLHINHKIPKRDYVQEAMERDGDQQGNG</sequence>
<evidence type="ECO:0000313" key="2">
    <source>
        <dbReference type="Proteomes" id="UP001343257"/>
    </source>
</evidence>
<reference evidence="1 2" key="1">
    <citation type="submission" date="2023-03" db="EMBL/GenBank/DDBJ databases">
        <title>Bacillus Genome Sequencing.</title>
        <authorList>
            <person name="Dunlap C."/>
        </authorList>
    </citation>
    <scope>NUCLEOTIDE SEQUENCE [LARGE SCALE GENOMIC DNA]</scope>
    <source>
        <strain evidence="1 2">NRS-52</strain>
    </source>
</reference>